<dbReference type="AlphaFoldDB" id="A0A1I5EMD8"/>
<evidence type="ECO:0000256" key="2">
    <source>
        <dbReference type="ARBA" id="ARBA00022679"/>
    </source>
</evidence>
<dbReference type="Gene3D" id="3.40.50.150">
    <property type="entry name" value="Vaccinia Virus protein VP39"/>
    <property type="match status" value="1"/>
</dbReference>
<dbReference type="InterPro" id="IPR029063">
    <property type="entry name" value="SAM-dependent_MTases_sf"/>
</dbReference>
<name>A0A1I5EMD8_9PROT</name>
<dbReference type="Pfam" id="PF03602">
    <property type="entry name" value="Cons_hypoth95"/>
    <property type="match status" value="1"/>
</dbReference>
<dbReference type="PANTHER" id="PTHR43542">
    <property type="entry name" value="METHYLTRANSFERASE"/>
    <property type="match status" value="1"/>
</dbReference>
<dbReference type="InterPro" id="IPR004398">
    <property type="entry name" value="RNA_MeTrfase_RsmD"/>
</dbReference>
<proteinExistence type="predicted"/>
<dbReference type="GO" id="GO:0008168">
    <property type="term" value="F:methyltransferase activity"/>
    <property type="evidence" value="ECO:0007669"/>
    <property type="project" value="UniProtKB-KW"/>
</dbReference>
<dbReference type="CDD" id="cd02440">
    <property type="entry name" value="AdoMet_MTases"/>
    <property type="match status" value="1"/>
</dbReference>
<evidence type="ECO:0000256" key="1">
    <source>
        <dbReference type="ARBA" id="ARBA00022603"/>
    </source>
</evidence>
<protein>
    <submittedName>
        <fullName evidence="3">16S rRNA (Guanine(966)-N(2))-methyltransferase RsmD</fullName>
    </submittedName>
</protein>
<dbReference type="GO" id="GO:0031167">
    <property type="term" value="P:rRNA methylation"/>
    <property type="evidence" value="ECO:0007669"/>
    <property type="project" value="InterPro"/>
</dbReference>
<reference evidence="4" key="1">
    <citation type="submission" date="2016-10" db="EMBL/GenBank/DDBJ databases">
        <authorList>
            <person name="Varghese N."/>
        </authorList>
    </citation>
    <scope>NUCLEOTIDE SEQUENCE [LARGE SCALE GENOMIC DNA]</scope>
    <source>
        <strain evidence="4">Nsp8</strain>
    </source>
</reference>
<sequence length="181" mass="20446">MRNKIRIIGGQWRSRILTFPDGADLRPTSDRIRETVFNWLGQDMSGRSCLDLFAGSGAMGFEAASRGAESVVMVESNAAVLQALKFNLGKLGAERIELVAMDALKFVDSDRRRFNVIFLDPPYRLNLLPKLLPRLDSNLAEEGLVYLESDSFREPDEDWLVWRKGRAGTVHYELLKSKKNG</sequence>
<dbReference type="GO" id="GO:0003676">
    <property type="term" value="F:nucleic acid binding"/>
    <property type="evidence" value="ECO:0007669"/>
    <property type="project" value="InterPro"/>
</dbReference>
<organism evidence="3 4">
    <name type="scientific">Nitrosospira briensis</name>
    <dbReference type="NCBI Taxonomy" id="35799"/>
    <lineage>
        <taxon>Bacteria</taxon>
        <taxon>Pseudomonadati</taxon>
        <taxon>Pseudomonadota</taxon>
        <taxon>Betaproteobacteria</taxon>
        <taxon>Nitrosomonadales</taxon>
        <taxon>Nitrosomonadaceae</taxon>
        <taxon>Nitrosospira</taxon>
    </lineage>
</organism>
<evidence type="ECO:0000313" key="3">
    <source>
        <dbReference type="EMBL" id="SFO12526.1"/>
    </source>
</evidence>
<dbReference type="RefSeq" id="WP_074798256.1">
    <property type="nucleotide sequence ID" value="NZ_FOVJ01000008.1"/>
</dbReference>
<gene>
    <name evidence="3" type="ORF">SAMN05216386_2684</name>
</gene>
<dbReference type="Proteomes" id="UP000183107">
    <property type="component" value="Unassembled WGS sequence"/>
</dbReference>
<evidence type="ECO:0000313" key="4">
    <source>
        <dbReference type="Proteomes" id="UP000183107"/>
    </source>
</evidence>
<dbReference type="PANTHER" id="PTHR43542:SF1">
    <property type="entry name" value="METHYLTRANSFERASE"/>
    <property type="match status" value="1"/>
</dbReference>
<dbReference type="NCBIfam" id="TIGR00095">
    <property type="entry name" value="16S rRNA (guanine(966)-N(2))-methyltransferase RsmD"/>
    <property type="match status" value="1"/>
</dbReference>
<dbReference type="OrthoDB" id="9803017at2"/>
<keyword evidence="4" id="KW-1185">Reference proteome</keyword>
<keyword evidence="2 3" id="KW-0808">Transferase</keyword>
<dbReference type="SUPFAM" id="SSF53335">
    <property type="entry name" value="S-adenosyl-L-methionine-dependent methyltransferases"/>
    <property type="match status" value="1"/>
</dbReference>
<accession>A0A1I5EMD8</accession>
<dbReference type="EMBL" id="FOVJ01000008">
    <property type="protein sequence ID" value="SFO12526.1"/>
    <property type="molecule type" value="Genomic_DNA"/>
</dbReference>
<dbReference type="PIRSF" id="PIRSF004553">
    <property type="entry name" value="CHP00095"/>
    <property type="match status" value="1"/>
</dbReference>
<keyword evidence="1 3" id="KW-0489">Methyltransferase</keyword>
<dbReference type="InterPro" id="IPR002052">
    <property type="entry name" value="DNA_methylase_N6_adenine_CS"/>
</dbReference>
<dbReference type="PROSITE" id="PS00092">
    <property type="entry name" value="N6_MTASE"/>
    <property type="match status" value="1"/>
</dbReference>